<dbReference type="AlphaFoldDB" id="A0A444W760"/>
<proteinExistence type="predicted"/>
<dbReference type="Proteomes" id="UP000289775">
    <property type="component" value="Unassembled WGS sequence"/>
</dbReference>
<feature type="transmembrane region" description="Helical" evidence="1">
    <location>
        <begin position="41"/>
        <end position="61"/>
    </location>
</feature>
<dbReference type="RefSeq" id="WP_129751740.1">
    <property type="nucleotide sequence ID" value="NZ_JUIW01000009.1"/>
</dbReference>
<reference evidence="2 3" key="1">
    <citation type="submission" date="2014-12" db="EMBL/GenBank/DDBJ databases">
        <title>Genome sequence of Flavobacterium beibuense RSKm HC5.</title>
        <authorList>
            <person name="Kim J.F."/>
            <person name="Song J.Y."/>
            <person name="Kwak M.-J."/>
            <person name="Lee S.-W."/>
        </authorList>
    </citation>
    <scope>NUCLEOTIDE SEQUENCE [LARGE SCALE GENOMIC DNA]</scope>
    <source>
        <strain evidence="2 3">RSKm HC5</strain>
    </source>
</reference>
<keyword evidence="3" id="KW-1185">Reference proteome</keyword>
<dbReference type="OrthoDB" id="9988972at2"/>
<evidence type="ECO:0000313" key="2">
    <source>
        <dbReference type="EMBL" id="RYJ41719.1"/>
    </source>
</evidence>
<evidence type="ECO:0000313" key="3">
    <source>
        <dbReference type="Proteomes" id="UP000289775"/>
    </source>
</evidence>
<evidence type="ECO:0000256" key="1">
    <source>
        <dbReference type="SAM" id="Phobius"/>
    </source>
</evidence>
<organism evidence="2 3">
    <name type="scientific">Flavobacterium beibuense</name>
    <dbReference type="NCBI Taxonomy" id="657326"/>
    <lineage>
        <taxon>Bacteria</taxon>
        <taxon>Pseudomonadati</taxon>
        <taxon>Bacteroidota</taxon>
        <taxon>Flavobacteriia</taxon>
        <taxon>Flavobacteriales</taxon>
        <taxon>Flavobacteriaceae</taxon>
        <taxon>Flavobacterium</taxon>
    </lineage>
</organism>
<keyword evidence="1" id="KW-0812">Transmembrane</keyword>
<accession>A0A444W760</accession>
<sequence>MQSNKHWIIAALCLFAWMGIWKFIVFPFLVEFFELNNPLGLYNLINILGLVAGGIFGGYISKAIKAKQEQKQEN</sequence>
<feature type="transmembrane region" description="Helical" evidence="1">
    <location>
        <begin position="7"/>
        <end position="29"/>
    </location>
</feature>
<keyword evidence="1" id="KW-1133">Transmembrane helix</keyword>
<dbReference type="EMBL" id="JUIW01000009">
    <property type="protein sequence ID" value="RYJ41719.1"/>
    <property type="molecule type" value="Genomic_DNA"/>
</dbReference>
<comment type="caution">
    <text evidence="2">The sequence shown here is derived from an EMBL/GenBank/DDBJ whole genome shotgun (WGS) entry which is preliminary data.</text>
</comment>
<protein>
    <submittedName>
        <fullName evidence="2">Uncharacterized protein</fullName>
    </submittedName>
</protein>
<name>A0A444W760_9FLAO</name>
<keyword evidence="1" id="KW-0472">Membrane</keyword>
<gene>
    <name evidence="2" type="ORF">NU09_2644</name>
</gene>